<evidence type="ECO:0000313" key="1">
    <source>
        <dbReference type="EMBL" id="KDP38796.1"/>
    </source>
</evidence>
<protein>
    <submittedName>
        <fullName evidence="1">Uncharacterized protein</fullName>
    </submittedName>
</protein>
<keyword evidence="2" id="KW-1185">Reference proteome</keyword>
<dbReference type="AlphaFoldDB" id="A0A067KRH1"/>
<reference evidence="1 2" key="1">
    <citation type="journal article" date="2014" name="PLoS ONE">
        <title>Global Analysis of Gene Expression Profiles in Physic Nut (Jatropha curcas L.) Seedlings Exposed to Salt Stress.</title>
        <authorList>
            <person name="Zhang L."/>
            <person name="Zhang C."/>
            <person name="Wu P."/>
            <person name="Chen Y."/>
            <person name="Li M."/>
            <person name="Jiang H."/>
            <person name="Wu G."/>
        </authorList>
    </citation>
    <scope>NUCLEOTIDE SEQUENCE [LARGE SCALE GENOMIC DNA]</scope>
    <source>
        <strain evidence="2">cv. GZQX0401</strain>
        <tissue evidence="1">Young leaves</tissue>
    </source>
</reference>
<dbReference type="Proteomes" id="UP000027138">
    <property type="component" value="Unassembled WGS sequence"/>
</dbReference>
<evidence type="ECO:0000313" key="2">
    <source>
        <dbReference type="Proteomes" id="UP000027138"/>
    </source>
</evidence>
<accession>A0A067KRH1</accession>
<organism evidence="1 2">
    <name type="scientific">Jatropha curcas</name>
    <name type="common">Barbados nut</name>
    <dbReference type="NCBI Taxonomy" id="180498"/>
    <lineage>
        <taxon>Eukaryota</taxon>
        <taxon>Viridiplantae</taxon>
        <taxon>Streptophyta</taxon>
        <taxon>Embryophyta</taxon>
        <taxon>Tracheophyta</taxon>
        <taxon>Spermatophyta</taxon>
        <taxon>Magnoliopsida</taxon>
        <taxon>eudicotyledons</taxon>
        <taxon>Gunneridae</taxon>
        <taxon>Pentapetalae</taxon>
        <taxon>rosids</taxon>
        <taxon>fabids</taxon>
        <taxon>Malpighiales</taxon>
        <taxon>Euphorbiaceae</taxon>
        <taxon>Crotonoideae</taxon>
        <taxon>Jatropheae</taxon>
        <taxon>Jatropha</taxon>
    </lineage>
</organism>
<name>A0A067KRH1_JATCU</name>
<proteinExistence type="predicted"/>
<sequence>MAATNFPLSKLERMIEKIVADSLEKFMRFDKGKEKVIEDDEEAKDESEKKEHVDDTWQDDEFFETMLFSSKILPKDPKTSFL</sequence>
<gene>
    <name evidence="1" type="ORF">JCGZ_05132</name>
</gene>
<dbReference type="EMBL" id="KK914357">
    <property type="protein sequence ID" value="KDP38796.1"/>
    <property type="molecule type" value="Genomic_DNA"/>
</dbReference>